<accession>A0A8J8TAY5</accession>
<evidence type="ECO:0000259" key="2">
    <source>
        <dbReference type="Pfam" id="PF00753"/>
    </source>
</evidence>
<evidence type="ECO:0000256" key="1">
    <source>
        <dbReference type="SAM" id="MobiDB-lite"/>
    </source>
</evidence>
<dbReference type="InterPro" id="IPR001279">
    <property type="entry name" value="Metallo-B-lactamas"/>
</dbReference>
<dbReference type="SUPFAM" id="SSF56281">
    <property type="entry name" value="Metallo-hydrolase/oxidoreductase"/>
    <property type="match status" value="1"/>
</dbReference>
<sequence length="326" mass="37318">MGWMSNHVLDIRVWDVNHGSAMFLHVGRRDIVIDAGANSDFSPAWWISNRFRRNKIDYMIISHPHHDHIEDLDAFKEEDLLPEIIQRPKQARDILEEKIEEEDDEEYIEDVEVYFELDDYSGDPDPTPSDPEWAGVEKSERRFRSDGGHRSGVTFHNFSAPESGWGEGNYERLNNMSRMTVVNCRGFKLVTAGDMLEEGIEGLIQKDTAMEACEDADILIAPHHGRDSSYVHEFVTHVDPDIVIFSEKSEGDDQNTVPTKYGNIANGATVKNESTGETNERKVLTTRSDGRIRIQANSNNDWKVSHSPSHTEELAESRKYKRNHSY</sequence>
<reference evidence="3" key="1">
    <citation type="submission" date="2019-02" db="EMBL/GenBank/DDBJ databases">
        <title>Halonotius sp. a new haloarchaeum isolated from saline soil.</title>
        <authorList>
            <person name="Duran-Viseras A."/>
            <person name="Sanchez-Porro C."/>
            <person name="Ventosa A."/>
        </authorList>
    </citation>
    <scope>NUCLEOTIDE SEQUENCE</scope>
    <source>
        <strain evidence="3">F15B</strain>
    </source>
</reference>
<dbReference type="PANTHER" id="PTHR30619:SF1">
    <property type="entry name" value="RECOMBINATION PROTEIN 2"/>
    <property type="match status" value="1"/>
</dbReference>
<dbReference type="Proteomes" id="UP000705823">
    <property type="component" value="Unassembled WGS sequence"/>
</dbReference>
<proteinExistence type="predicted"/>
<feature type="compositionally biased region" description="Basic and acidic residues" evidence="1">
    <location>
        <begin position="309"/>
        <end position="318"/>
    </location>
</feature>
<keyword evidence="4" id="KW-1185">Reference proteome</keyword>
<dbReference type="PANTHER" id="PTHR30619">
    <property type="entry name" value="DNA INTERNALIZATION/COMPETENCE PROTEIN COMEC/REC2"/>
    <property type="match status" value="1"/>
</dbReference>
<dbReference type="InterPro" id="IPR036866">
    <property type="entry name" value="RibonucZ/Hydroxyglut_hydro"/>
</dbReference>
<dbReference type="Gene3D" id="3.60.15.10">
    <property type="entry name" value="Ribonuclease Z/Hydroxyacylglutathione hydrolase-like"/>
    <property type="match status" value="1"/>
</dbReference>
<gene>
    <name evidence="3" type="ORF">EGH24_12215</name>
</gene>
<organism evidence="3 4">
    <name type="scientific">Halonotius terrestris</name>
    <dbReference type="NCBI Taxonomy" id="2487750"/>
    <lineage>
        <taxon>Archaea</taxon>
        <taxon>Methanobacteriati</taxon>
        <taxon>Methanobacteriota</taxon>
        <taxon>Stenosarchaea group</taxon>
        <taxon>Halobacteria</taxon>
        <taxon>Halobacteriales</taxon>
        <taxon>Haloferacaceae</taxon>
        <taxon>Halonotius</taxon>
    </lineage>
</organism>
<dbReference type="Pfam" id="PF00753">
    <property type="entry name" value="Lactamase_B"/>
    <property type="match status" value="1"/>
</dbReference>
<protein>
    <submittedName>
        <fullName evidence="3">MBL fold metallo-hydrolase</fullName>
    </submittedName>
</protein>
<feature type="region of interest" description="Disordered" evidence="1">
    <location>
        <begin position="301"/>
        <end position="326"/>
    </location>
</feature>
<dbReference type="InterPro" id="IPR052159">
    <property type="entry name" value="Competence_DNA_uptake"/>
</dbReference>
<feature type="domain" description="Metallo-beta-lactamase" evidence="2">
    <location>
        <begin position="16"/>
        <end position="104"/>
    </location>
</feature>
<evidence type="ECO:0000313" key="4">
    <source>
        <dbReference type="Proteomes" id="UP000705823"/>
    </source>
</evidence>
<dbReference type="EMBL" id="RKLU01000006">
    <property type="protein sequence ID" value="TQQ79151.1"/>
    <property type="molecule type" value="Genomic_DNA"/>
</dbReference>
<dbReference type="AlphaFoldDB" id="A0A8J8TAY5"/>
<name>A0A8J8TAY5_9EURY</name>
<evidence type="ECO:0000313" key="3">
    <source>
        <dbReference type="EMBL" id="TQQ79151.1"/>
    </source>
</evidence>
<comment type="caution">
    <text evidence="3">The sequence shown here is derived from an EMBL/GenBank/DDBJ whole genome shotgun (WGS) entry which is preliminary data.</text>
</comment>